<dbReference type="STRING" id="1447883.A0A2B7X596"/>
<evidence type="ECO:0000256" key="1">
    <source>
        <dbReference type="ARBA" id="ARBA00004604"/>
    </source>
</evidence>
<dbReference type="GO" id="GO:0042274">
    <property type="term" value="P:ribosomal small subunit biogenesis"/>
    <property type="evidence" value="ECO:0007669"/>
    <property type="project" value="TreeGrafter"/>
</dbReference>
<dbReference type="InterPro" id="IPR016024">
    <property type="entry name" value="ARM-type_fold"/>
</dbReference>
<comment type="subcellular location">
    <subcellularLocation>
        <location evidence="1">Nucleus</location>
        <location evidence="1">Nucleolus</location>
    </subcellularLocation>
</comment>
<feature type="compositionally biased region" description="Acidic residues" evidence="4">
    <location>
        <begin position="108"/>
        <end position="134"/>
    </location>
</feature>
<evidence type="ECO:0000256" key="3">
    <source>
        <dbReference type="ARBA" id="ARBA00023242"/>
    </source>
</evidence>
<dbReference type="OrthoDB" id="361797at2759"/>
<dbReference type="InterPro" id="IPR003891">
    <property type="entry name" value="Initiation_fac_eIF4g_MI"/>
</dbReference>
<dbReference type="PANTHER" id="PTHR18034">
    <property type="entry name" value="CELL CYCLE CONTROL PROTEIN CWF22-RELATED"/>
    <property type="match status" value="1"/>
</dbReference>
<feature type="compositionally biased region" description="Acidic residues" evidence="4">
    <location>
        <begin position="223"/>
        <end position="280"/>
    </location>
</feature>
<dbReference type="GO" id="GO:0005730">
    <property type="term" value="C:nucleolus"/>
    <property type="evidence" value="ECO:0007669"/>
    <property type="project" value="UniProtKB-SubCell"/>
</dbReference>
<evidence type="ECO:0000313" key="7">
    <source>
        <dbReference type="Proteomes" id="UP000224634"/>
    </source>
</evidence>
<feature type="compositionally biased region" description="Polar residues" evidence="4">
    <location>
        <begin position="1"/>
        <end position="10"/>
    </location>
</feature>
<keyword evidence="7" id="KW-1185">Reference proteome</keyword>
<name>A0A2B7X596_POLH7</name>
<feature type="compositionally biased region" description="Basic and acidic residues" evidence="4">
    <location>
        <begin position="80"/>
        <end position="95"/>
    </location>
</feature>
<dbReference type="PANTHER" id="PTHR18034:SF4">
    <property type="entry name" value="NUCLEOLAR MIF4G DOMAIN-CONTAINING PROTEIN 1"/>
    <property type="match status" value="1"/>
</dbReference>
<reference evidence="6 7" key="1">
    <citation type="submission" date="2017-10" db="EMBL/GenBank/DDBJ databases">
        <title>Comparative genomics in systemic dimorphic fungi from Ajellomycetaceae.</title>
        <authorList>
            <person name="Munoz J.F."/>
            <person name="Mcewen J.G."/>
            <person name="Clay O.K."/>
            <person name="Cuomo C.A."/>
        </authorList>
    </citation>
    <scope>NUCLEOTIDE SEQUENCE [LARGE SCALE GENOMIC DNA]</scope>
    <source>
        <strain evidence="6 7">UAMH7299</strain>
    </source>
</reference>
<feature type="compositionally biased region" description="Low complexity" evidence="4">
    <location>
        <begin position="291"/>
        <end position="310"/>
    </location>
</feature>
<dbReference type="InterPro" id="IPR003890">
    <property type="entry name" value="MIF4G-like_typ-3"/>
</dbReference>
<dbReference type="AlphaFoldDB" id="A0A2B7X596"/>
<evidence type="ECO:0000313" key="6">
    <source>
        <dbReference type="EMBL" id="PGH04115.1"/>
    </source>
</evidence>
<dbReference type="EMBL" id="PDNA01000203">
    <property type="protein sequence ID" value="PGH04115.1"/>
    <property type="molecule type" value="Genomic_DNA"/>
</dbReference>
<dbReference type="SUPFAM" id="SSF48371">
    <property type="entry name" value="ARM repeat"/>
    <property type="match status" value="1"/>
</dbReference>
<dbReference type="GO" id="GO:0003723">
    <property type="term" value="F:RNA binding"/>
    <property type="evidence" value="ECO:0007669"/>
    <property type="project" value="InterPro"/>
</dbReference>
<feature type="compositionally biased region" description="Acidic residues" evidence="4">
    <location>
        <begin position="69"/>
        <end position="78"/>
    </location>
</feature>
<proteinExistence type="inferred from homology"/>
<dbReference type="FunFam" id="1.25.40.180:FF:000050">
    <property type="entry name" value="Nuclear protein (Sgd1), putative"/>
    <property type="match status" value="1"/>
</dbReference>
<feature type="compositionally biased region" description="Basic and acidic residues" evidence="4">
    <location>
        <begin position="144"/>
        <end position="162"/>
    </location>
</feature>
<dbReference type="InterPro" id="IPR050781">
    <property type="entry name" value="CWC22_splicing_factor"/>
</dbReference>
<dbReference type="SMART" id="SM00544">
    <property type="entry name" value="MA3"/>
    <property type="match status" value="1"/>
</dbReference>
<dbReference type="PROSITE" id="PS51366">
    <property type="entry name" value="MI"/>
    <property type="match status" value="1"/>
</dbReference>
<dbReference type="Gene3D" id="1.25.40.180">
    <property type="match status" value="1"/>
</dbReference>
<organism evidence="6 7">
    <name type="scientific">Polytolypa hystricis (strain UAMH7299)</name>
    <dbReference type="NCBI Taxonomy" id="1447883"/>
    <lineage>
        <taxon>Eukaryota</taxon>
        <taxon>Fungi</taxon>
        <taxon>Dikarya</taxon>
        <taxon>Ascomycota</taxon>
        <taxon>Pezizomycotina</taxon>
        <taxon>Eurotiomycetes</taxon>
        <taxon>Eurotiomycetidae</taxon>
        <taxon>Onygenales</taxon>
        <taxon>Onygenales incertae sedis</taxon>
        <taxon>Polytolypa</taxon>
    </lineage>
</organism>
<feature type="compositionally biased region" description="Basic and acidic residues" evidence="4">
    <location>
        <begin position="197"/>
        <end position="210"/>
    </location>
</feature>
<gene>
    <name evidence="6" type="ORF">AJ80_08577</name>
</gene>
<feature type="domain" description="MI" evidence="5">
    <location>
        <begin position="651"/>
        <end position="785"/>
    </location>
</feature>
<dbReference type="Pfam" id="PF02854">
    <property type="entry name" value="MIF4G"/>
    <property type="match status" value="1"/>
</dbReference>
<comment type="caution">
    <text evidence="6">The sequence shown here is derived from an EMBL/GenBank/DDBJ whole genome shotgun (WGS) entry which is preliminary data.</text>
</comment>
<keyword evidence="3" id="KW-0539">Nucleus</keyword>
<dbReference type="SMART" id="SM00543">
    <property type="entry name" value="MIF4G"/>
    <property type="match status" value="1"/>
</dbReference>
<sequence length="899" mass="100461">MGRPKYNTTLLPKALRDELGIDDGAGSKGGWNGGMSRKDKRKSEREQKRGQQRQGQGQRHGRRGVRDVDSDDDGDSAGEEVVRRERRRVEKKGSGEVKSILRRQQVQEPEDSLSEDEEDAFDLNESTDDEEEEVSQTRKPSKGVQDKLDQDDVEIARLEKALGMKGKSGTKKLPKSFHDDGLADLLGDVGGSEGEDEGRKRKREGDEWLRSKRMKALGRGGDDKEEQEESESGSEDGLDGLDEELEGDFDNEDEDEDEDEDDEDLGEDSGFEGFDNEPDEPPPPRKTRENPYIAPAATPSTTTTKYIPPSLRAPSSAETESLTRLRRQTQGHLNKLSETNLLSILSDIEKLYRDYPRQNVTTTLIELLFGLVFDKSVLQDTFLILHAGFIAALYRVMGMDFGAELVQRLVERYDEVYERTAKGKGSDADANDAGQRKELVNVISLLSQLYNFHVIGSSLVFDYIRLFLKEINELNTELLLKIIRNSGPQLRTDDPSSLKDIVLLIQPAVAAAGDLSTFSVRTKFMIDTITDLKNNRMRTGLAASTVSSEHLTRMRKVLGSLNARGTTTVRATEPLRISRADIHNSAKKGKWWLVGASWKEDAPSGSNAGENNAASNINTSAVLRDSLDDVVGGDEDVDLVQLARSHRMNTDVRRSIFIAIMSASDFRDAHVRLTKLRLKRAQEGEIPRVLIHCASEEEAHNPYYTLIARRLCSERRMQKAFMFALWDVFKRLGEKGDMDDDDDDDFGDSGDNALGMKVIVNLAKMFGSLVADGVLNVGIFRTLDFVYLQPKTRTFVELLVVTVILQTQQKKMMKEGTKEKKKAAVSEEELDEKPLVDVFMRARETPQVTRGLIYFIRKVVSKSDVVASKREKVVVKWGCKVAVDTLRIVAAEGGNATAS</sequence>
<protein>
    <recommendedName>
        <fullName evidence="5">MI domain-containing protein</fullName>
    </recommendedName>
</protein>
<dbReference type="Pfam" id="PF02847">
    <property type="entry name" value="MA3"/>
    <property type="match status" value="1"/>
</dbReference>
<dbReference type="Proteomes" id="UP000224634">
    <property type="component" value="Unassembled WGS sequence"/>
</dbReference>
<feature type="region of interest" description="Disordered" evidence="4">
    <location>
        <begin position="1"/>
        <end position="320"/>
    </location>
</feature>
<evidence type="ECO:0000256" key="2">
    <source>
        <dbReference type="ARBA" id="ARBA00006856"/>
    </source>
</evidence>
<accession>A0A2B7X596</accession>
<comment type="similarity">
    <text evidence="2">Belongs to the CWC22 family.</text>
</comment>
<evidence type="ECO:0000256" key="4">
    <source>
        <dbReference type="SAM" id="MobiDB-lite"/>
    </source>
</evidence>
<evidence type="ECO:0000259" key="5">
    <source>
        <dbReference type="PROSITE" id="PS51366"/>
    </source>
</evidence>